<feature type="domain" description="BAH" evidence="8">
    <location>
        <begin position="120"/>
        <end position="267"/>
    </location>
</feature>
<dbReference type="GO" id="GO:0003688">
    <property type="term" value="F:DNA replication origin binding"/>
    <property type="evidence" value="ECO:0007669"/>
    <property type="project" value="TreeGrafter"/>
</dbReference>
<dbReference type="EMBL" id="KN823363">
    <property type="protein sequence ID" value="KIO17605.1"/>
    <property type="molecule type" value="Genomic_DNA"/>
</dbReference>
<comment type="function">
    <text evidence="6">Component of the origin recognition complex (ORC) that binds origins of replication. DNA-binding is ATP-dependent, however specific DNA sequences that define origins of replication have not been identified so far. ORC is required to assemble the pre-replication complex necessary to initiate DNA replication.</text>
</comment>
<evidence type="ECO:0000256" key="3">
    <source>
        <dbReference type="ARBA" id="ARBA00022705"/>
    </source>
</evidence>
<gene>
    <name evidence="9" type="ORF">M407DRAFT_32711</name>
</gene>
<dbReference type="HOGENOM" id="CLU_519908_0_0_1"/>
<evidence type="ECO:0000256" key="6">
    <source>
        <dbReference type="RuleBase" id="RU365058"/>
    </source>
</evidence>
<dbReference type="STRING" id="1051891.A0A0C3PSC2"/>
<dbReference type="AlphaFoldDB" id="A0A0C3PSC2"/>
<evidence type="ECO:0000256" key="5">
    <source>
        <dbReference type="ARBA" id="ARBA00023242"/>
    </source>
</evidence>
<comment type="subcellular location">
    <subcellularLocation>
        <location evidence="1 6">Nucleus</location>
    </subcellularLocation>
</comment>
<dbReference type="PANTHER" id="PTHR10763">
    <property type="entry name" value="CELL DIVISION CONTROL PROTEIN 6-RELATED"/>
    <property type="match status" value="1"/>
</dbReference>
<dbReference type="InterPro" id="IPR027417">
    <property type="entry name" value="P-loop_NTPase"/>
</dbReference>
<feature type="compositionally biased region" description="Low complexity" evidence="7">
    <location>
        <begin position="321"/>
        <end position="338"/>
    </location>
</feature>
<keyword evidence="4 6" id="KW-0238">DNA-binding</keyword>
<evidence type="ECO:0000256" key="4">
    <source>
        <dbReference type="ARBA" id="ARBA00023125"/>
    </source>
</evidence>
<feature type="region of interest" description="Disordered" evidence="7">
    <location>
        <begin position="284"/>
        <end position="403"/>
    </location>
</feature>
<evidence type="ECO:0000256" key="7">
    <source>
        <dbReference type="SAM" id="MobiDB-lite"/>
    </source>
</evidence>
<feature type="compositionally biased region" description="Acidic residues" evidence="7">
    <location>
        <begin position="346"/>
        <end position="360"/>
    </location>
</feature>
<dbReference type="GO" id="GO:0033314">
    <property type="term" value="P:mitotic DNA replication checkpoint signaling"/>
    <property type="evidence" value="ECO:0007669"/>
    <property type="project" value="TreeGrafter"/>
</dbReference>
<reference evidence="9 10" key="1">
    <citation type="submission" date="2014-04" db="EMBL/GenBank/DDBJ databases">
        <authorList>
            <consortium name="DOE Joint Genome Institute"/>
            <person name="Kuo A."/>
            <person name="Girlanda M."/>
            <person name="Perotto S."/>
            <person name="Kohler A."/>
            <person name="Nagy L.G."/>
            <person name="Floudas D."/>
            <person name="Copeland A."/>
            <person name="Barry K.W."/>
            <person name="Cichocki N."/>
            <person name="Veneault-Fourrey C."/>
            <person name="LaButti K."/>
            <person name="Lindquist E.A."/>
            <person name="Lipzen A."/>
            <person name="Lundell T."/>
            <person name="Morin E."/>
            <person name="Murat C."/>
            <person name="Sun H."/>
            <person name="Tunlid A."/>
            <person name="Henrissat B."/>
            <person name="Grigoriev I.V."/>
            <person name="Hibbett D.S."/>
            <person name="Martin F."/>
            <person name="Nordberg H.P."/>
            <person name="Cantor M.N."/>
            <person name="Hua S.X."/>
        </authorList>
    </citation>
    <scope>NUCLEOTIDE SEQUENCE [LARGE SCALE GENOMIC DNA]</scope>
    <source>
        <strain evidence="9 10">MUT 4182</strain>
    </source>
</reference>
<dbReference type="SUPFAM" id="SSF52540">
    <property type="entry name" value="P-loop containing nucleoside triphosphate hydrolases"/>
    <property type="match status" value="1"/>
</dbReference>
<dbReference type="GO" id="GO:0005664">
    <property type="term" value="C:nuclear origin of replication recognition complex"/>
    <property type="evidence" value="ECO:0007669"/>
    <property type="project" value="TreeGrafter"/>
</dbReference>
<dbReference type="Gene3D" id="2.30.30.490">
    <property type="match status" value="1"/>
</dbReference>
<sequence>MVSASRSFSGIWGALGSGVSLDFEREGHLKISAKEALKKLDRFLLVVALMDELDQLVTASRTLYGKPRYPPSLHGSIWWPTGVNSGGVMRMEHDDALAYYQAIRSVNAKSKGKGKTPTEEEFVVGEPDIVNGYFKDMHVAVITALLDVKEKESDQGSGEFAGQMALVHWSLRPNELPKTGAARAHREGEIYCTVDQAGVVPQDSILGHCDVLSPSEYDEIVGEGPRPRWTFMQQGLVEKVLCDTAFKDGLHFQLIWAKHAAAARTISLRAPNAWNLSLKGLKTGKKGREKEIKGPRKKVRRIAGEEKRKGKRRAGSPTFLSDNEQSGEGSSGSGSDAYEGGGSPSDESDEESVVEAACDEDTPRVDSENDEDVMDFFSSKKRKRTGSKALAARRNSMGGGRKKKIRVAAPSAVWHNETLERTRGRQRRMYISGVPRTGKTATVHAVVRELQKMAMNNETNPFTYVEINGLRLSDPSAAYGVLWEAVSGHEVEREGHLKISAKEALKKLDRYFAGARTGPSGGAFVVLMDELDQLVTAKQDVVYNFFNWPNLANSRLVVIAVSNTHDLPERVMSGKVRSRLGERFSYFVNRSIDI</sequence>
<protein>
    <recommendedName>
        <fullName evidence="6">Origin recognition complex subunit 1</fullName>
    </recommendedName>
</protein>
<evidence type="ECO:0000259" key="8">
    <source>
        <dbReference type="PROSITE" id="PS51038"/>
    </source>
</evidence>
<dbReference type="PANTHER" id="PTHR10763:SF23">
    <property type="entry name" value="ORIGIN RECOGNITION COMPLEX SUBUNIT 1"/>
    <property type="match status" value="1"/>
</dbReference>
<dbReference type="Gene3D" id="3.40.50.300">
    <property type="entry name" value="P-loop containing nucleotide triphosphate hydrolases"/>
    <property type="match status" value="1"/>
</dbReference>
<organism evidence="9 10">
    <name type="scientific">Tulasnella calospora MUT 4182</name>
    <dbReference type="NCBI Taxonomy" id="1051891"/>
    <lineage>
        <taxon>Eukaryota</taxon>
        <taxon>Fungi</taxon>
        <taxon>Dikarya</taxon>
        <taxon>Basidiomycota</taxon>
        <taxon>Agaricomycotina</taxon>
        <taxon>Agaricomycetes</taxon>
        <taxon>Cantharellales</taxon>
        <taxon>Tulasnellaceae</taxon>
        <taxon>Tulasnella</taxon>
    </lineage>
</organism>
<dbReference type="InterPro" id="IPR001025">
    <property type="entry name" value="BAH_dom"/>
</dbReference>
<evidence type="ECO:0000256" key="1">
    <source>
        <dbReference type="ARBA" id="ARBA00004123"/>
    </source>
</evidence>
<keyword evidence="6" id="KW-0067">ATP-binding</keyword>
<dbReference type="PROSITE" id="PS51038">
    <property type="entry name" value="BAH"/>
    <property type="match status" value="1"/>
</dbReference>
<keyword evidence="3 6" id="KW-0235">DNA replication</keyword>
<dbReference type="GO" id="GO:0005524">
    <property type="term" value="F:ATP binding"/>
    <property type="evidence" value="ECO:0007669"/>
    <property type="project" value="UniProtKB-KW"/>
</dbReference>
<keyword evidence="5 6" id="KW-0539">Nucleus</keyword>
<dbReference type="SMART" id="SM00382">
    <property type="entry name" value="AAA"/>
    <property type="match status" value="1"/>
</dbReference>
<dbReference type="InterPro" id="IPR050311">
    <property type="entry name" value="ORC1/CDC6"/>
</dbReference>
<evidence type="ECO:0000313" key="9">
    <source>
        <dbReference type="EMBL" id="KIO17605.1"/>
    </source>
</evidence>
<dbReference type="OrthoDB" id="1926878at2759"/>
<comment type="subunit">
    <text evidence="6">ORC is composed of six subunits.</text>
</comment>
<name>A0A0C3PSC2_9AGAM</name>
<evidence type="ECO:0000256" key="2">
    <source>
        <dbReference type="ARBA" id="ARBA00008398"/>
    </source>
</evidence>
<accession>A0A0C3PSC2</accession>
<comment type="similarity">
    <text evidence="2 6">Belongs to the ORC1 family.</text>
</comment>
<dbReference type="InterPro" id="IPR003959">
    <property type="entry name" value="ATPase_AAA_core"/>
</dbReference>
<reference evidence="10" key="2">
    <citation type="submission" date="2015-01" db="EMBL/GenBank/DDBJ databases">
        <title>Evolutionary Origins and Diversification of the Mycorrhizal Mutualists.</title>
        <authorList>
            <consortium name="DOE Joint Genome Institute"/>
            <consortium name="Mycorrhizal Genomics Consortium"/>
            <person name="Kohler A."/>
            <person name="Kuo A."/>
            <person name="Nagy L.G."/>
            <person name="Floudas D."/>
            <person name="Copeland A."/>
            <person name="Barry K.W."/>
            <person name="Cichocki N."/>
            <person name="Veneault-Fourrey C."/>
            <person name="LaButti K."/>
            <person name="Lindquist E.A."/>
            <person name="Lipzen A."/>
            <person name="Lundell T."/>
            <person name="Morin E."/>
            <person name="Murat C."/>
            <person name="Riley R."/>
            <person name="Ohm R."/>
            <person name="Sun H."/>
            <person name="Tunlid A."/>
            <person name="Henrissat B."/>
            <person name="Grigoriev I.V."/>
            <person name="Hibbett D.S."/>
            <person name="Martin F."/>
        </authorList>
    </citation>
    <scope>NUCLEOTIDE SEQUENCE [LARGE SCALE GENOMIC DNA]</scope>
    <source>
        <strain evidence="10">MUT 4182</strain>
    </source>
</reference>
<dbReference type="Proteomes" id="UP000054248">
    <property type="component" value="Unassembled WGS sequence"/>
</dbReference>
<keyword evidence="10" id="KW-1185">Reference proteome</keyword>
<keyword evidence="6" id="KW-0547">Nucleotide-binding</keyword>
<evidence type="ECO:0000313" key="10">
    <source>
        <dbReference type="Proteomes" id="UP000054248"/>
    </source>
</evidence>
<dbReference type="GO" id="GO:0016887">
    <property type="term" value="F:ATP hydrolysis activity"/>
    <property type="evidence" value="ECO:0007669"/>
    <property type="project" value="InterPro"/>
</dbReference>
<dbReference type="GO" id="GO:0003682">
    <property type="term" value="F:chromatin binding"/>
    <property type="evidence" value="ECO:0007669"/>
    <property type="project" value="InterPro"/>
</dbReference>
<dbReference type="GO" id="GO:0006270">
    <property type="term" value="P:DNA replication initiation"/>
    <property type="evidence" value="ECO:0007669"/>
    <property type="project" value="TreeGrafter"/>
</dbReference>
<dbReference type="InterPro" id="IPR043151">
    <property type="entry name" value="BAH_sf"/>
</dbReference>
<dbReference type="InterPro" id="IPR003593">
    <property type="entry name" value="AAA+_ATPase"/>
</dbReference>
<proteinExistence type="inferred from homology"/>
<dbReference type="Pfam" id="PF00004">
    <property type="entry name" value="AAA"/>
    <property type="match status" value="1"/>
</dbReference>